<accession>A0A9P4JPB6</accession>
<dbReference type="GO" id="GO:0000432">
    <property type="term" value="P:positive regulation of transcription from RNA polymerase II promoter by glucose"/>
    <property type="evidence" value="ECO:0007669"/>
    <property type="project" value="TreeGrafter"/>
</dbReference>
<name>A0A9P4JPB6_9PLEO</name>
<evidence type="ECO:0000256" key="1">
    <source>
        <dbReference type="SAM" id="MobiDB-lite"/>
    </source>
</evidence>
<protein>
    <recommendedName>
        <fullName evidence="4">Sin3 binding protein</fullName>
    </recommendedName>
</protein>
<feature type="region of interest" description="Disordered" evidence="1">
    <location>
        <begin position="258"/>
        <end position="316"/>
    </location>
</feature>
<dbReference type="Pfam" id="PF10330">
    <property type="entry name" value="Stb3"/>
    <property type="match status" value="1"/>
</dbReference>
<sequence>MATFVSRPVSNIAVAFAAHSHPDGANHHPSLLLTPPHSISPTLPPHKHRPGHAPSPARLPSHGDSDIDLQDAVEHAAAQDQPTALSRAALSGLEATAAITPTMLAQHHLPEILLSNGPIAIRHVLNHLAQSVPGFSRIPPAKARRLVVAALESRGGGGIHGEVEFDKVGWGRWDARMKGQPPRDGRPVRAVPIGVHGSMNSGMSPPASISESYPVPSIGELQTLQYKRDIYSGSWAGDSGFGFRDEEMSGMNMAEHEADKMSLDGSESDSDSPSDMSGMEDNAPGLEDDLDDVTDHEDWSAIGPDALRQASQASQSYGRRYAHRDYNYLSRTSAVRLKPQYRSVSAQSLPLSRAATQTPAFNTSSFVARTDTGPFHASSTGVRGAINQDIQERDAIEALLKMGSM</sequence>
<dbReference type="AlphaFoldDB" id="A0A9P4JPB6"/>
<gene>
    <name evidence="2" type="ORF">GQ43DRAFT_374613</name>
</gene>
<keyword evidence="3" id="KW-1185">Reference proteome</keyword>
<dbReference type="PANTHER" id="PTHR28164">
    <property type="entry name" value="PROTEIN STB3"/>
    <property type="match status" value="1"/>
</dbReference>
<dbReference type="OrthoDB" id="5391991at2759"/>
<dbReference type="GO" id="GO:0043565">
    <property type="term" value="F:sequence-specific DNA binding"/>
    <property type="evidence" value="ECO:0007669"/>
    <property type="project" value="TreeGrafter"/>
</dbReference>
<evidence type="ECO:0008006" key="4">
    <source>
        <dbReference type="Google" id="ProtNLM"/>
    </source>
</evidence>
<dbReference type="Proteomes" id="UP000799536">
    <property type="component" value="Unassembled WGS sequence"/>
</dbReference>
<dbReference type="EMBL" id="ML994039">
    <property type="protein sequence ID" value="KAF2200113.1"/>
    <property type="molecule type" value="Genomic_DNA"/>
</dbReference>
<feature type="region of interest" description="Disordered" evidence="1">
    <location>
        <begin position="26"/>
        <end position="66"/>
    </location>
</feature>
<evidence type="ECO:0000313" key="3">
    <source>
        <dbReference type="Proteomes" id="UP000799536"/>
    </source>
</evidence>
<dbReference type="PANTHER" id="PTHR28164:SF1">
    <property type="entry name" value="PROTEIN STB3"/>
    <property type="match status" value="1"/>
</dbReference>
<organism evidence="2 3">
    <name type="scientific">Delitschia confertaspora ATCC 74209</name>
    <dbReference type="NCBI Taxonomy" id="1513339"/>
    <lineage>
        <taxon>Eukaryota</taxon>
        <taxon>Fungi</taxon>
        <taxon>Dikarya</taxon>
        <taxon>Ascomycota</taxon>
        <taxon>Pezizomycotina</taxon>
        <taxon>Dothideomycetes</taxon>
        <taxon>Pleosporomycetidae</taxon>
        <taxon>Pleosporales</taxon>
        <taxon>Delitschiaceae</taxon>
        <taxon>Delitschia</taxon>
    </lineage>
</organism>
<evidence type="ECO:0000313" key="2">
    <source>
        <dbReference type="EMBL" id="KAF2200113.1"/>
    </source>
</evidence>
<reference evidence="2" key="1">
    <citation type="journal article" date="2020" name="Stud. Mycol.">
        <title>101 Dothideomycetes genomes: a test case for predicting lifestyles and emergence of pathogens.</title>
        <authorList>
            <person name="Haridas S."/>
            <person name="Albert R."/>
            <person name="Binder M."/>
            <person name="Bloem J."/>
            <person name="Labutti K."/>
            <person name="Salamov A."/>
            <person name="Andreopoulos B."/>
            <person name="Baker S."/>
            <person name="Barry K."/>
            <person name="Bills G."/>
            <person name="Bluhm B."/>
            <person name="Cannon C."/>
            <person name="Castanera R."/>
            <person name="Culley D."/>
            <person name="Daum C."/>
            <person name="Ezra D."/>
            <person name="Gonzalez J."/>
            <person name="Henrissat B."/>
            <person name="Kuo A."/>
            <person name="Liang C."/>
            <person name="Lipzen A."/>
            <person name="Lutzoni F."/>
            <person name="Magnuson J."/>
            <person name="Mondo S."/>
            <person name="Nolan M."/>
            <person name="Ohm R."/>
            <person name="Pangilinan J."/>
            <person name="Park H.-J."/>
            <person name="Ramirez L."/>
            <person name="Alfaro M."/>
            <person name="Sun H."/>
            <person name="Tritt A."/>
            <person name="Yoshinaga Y."/>
            <person name="Zwiers L.-H."/>
            <person name="Turgeon B."/>
            <person name="Goodwin S."/>
            <person name="Spatafora J."/>
            <person name="Crous P."/>
            <person name="Grigoriev I."/>
        </authorList>
    </citation>
    <scope>NUCLEOTIDE SEQUENCE</scope>
    <source>
        <strain evidence="2">ATCC 74209</strain>
    </source>
</reference>
<dbReference type="GO" id="GO:0005634">
    <property type="term" value="C:nucleus"/>
    <property type="evidence" value="ECO:0007669"/>
    <property type="project" value="TreeGrafter"/>
</dbReference>
<feature type="compositionally biased region" description="Acidic residues" evidence="1">
    <location>
        <begin position="286"/>
        <end position="295"/>
    </location>
</feature>
<dbReference type="InterPro" id="IPR018818">
    <property type="entry name" value="Stb3"/>
</dbReference>
<proteinExistence type="predicted"/>
<comment type="caution">
    <text evidence="2">The sequence shown here is derived from an EMBL/GenBank/DDBJ whole genome shotgun (WGS) entry which is preliminary data.</text>
</comment>